<feature type="region of interest" description="Disordered" evidence="1">
    <location>
        <begin position="1"/>
        <end position="31"/>
    </location>
</feature>
<reference evidence="2 3" key="1">
    <citation type="journal article" date="2012" name="Appl. Environ. Microbiol.">
        <title>Short-read sequencing for genomic analysis of the brown rot fungus Fibroporia radiculosa.</title>
        <authorList>
            <person name="Tang J.D."/>
            <person name="Perkins A.D."/>
            <person name="Sonstegard T.S."/>
            <person name="Schroeder S.G."/>
            <person name="Burgess S.C."/>
            <person name="Diehl S.V."/>
        </authorList>
    </citation>
    <scope>NUCLEOTIDE SEQUENCE [LARGE SCALE GENOMIC DNA]</scope>
    <source>
        <strain evidence="2 3">TFFH 294</strain>
    </source>
</reference>
<dbReference type="AlphaFoldDB" id="J4GTX7"/>
<dbReference type="Proteomes" id="UP000006352">
    <property type="component" value="Unassembled WGS sequence"/>
</dbReference>
<gene>
    <name evidence="2" type="ORF">FIBRA_06940</name>
</gene>
<feature type="compositionally biased region" description="Acidic residues" evidence="1">
    <location>
        <begin position="194"/>
        <end position="247"/>
    </location>
</feature>
<feature type="compositionally biased region" description="Low complexity" evidence="1">
    <location>
        <begin position="261"/>
        <end position="289"/>
    </location>
</feature>
<dbReference type="HOGENOM" id="CLU_035340_1_0_1"/>
<feature type="compositionally biased region" description="Basic and acidic residues" evidence="1">
    <location>
        <begin position="184"/>
        <end position="193"/>
    </location>
</feature>
<feature type="region of interest" description="Disordered" evidence="1">
    <location>
        <begin position="184"/>
        <end position="317"/>
    </location>
</feature>
<dbReference type="STRING" id="599839.J4GTX7"/>
<dbReference type="InParanoid" id="J4GTX7"/>
<evidence type="ECO:0000313" key="3">
    <source>
        <dbReference type="Proteomes" id="UP000006352"/>
    </source>
</evidence>
<evidence type="ECO:0000313" key="2">
    <source>
        <dbReference type="EMBL" id="CCM04750.1"/>
    </source>
</evidence>
<dbReference type="GeneID" id="24099661"/>
<organism evidence="2 3">
    <name type="scientific">Fibroporia radiculosa</name>
    <dbReference type="NCBI Taxonomy" id="599839"/>
    <lineage>
        <taxon>Eukaryota</taxon>
        <taxon>Fungi</taxon>
        <taxon>Dikarya</taxon>
        <taxon>Basidiomycota</taxon>
        <taxon>Agaricomycotina</taxon>
        <taxon>Agaricomycetes</taxon>
        <taxon>Polyporales</taxon>
        <taxon>Fibroporiaceae</taxon>
        <taxon>Fibroporia</taxon>
    </lineage>
</organism>
<accession>J4GTX7</accession>
<dbReference type="Gene3D" id="3.30.900.20">
    <property type="match status" value="1"/>
</dbReference>
<evidence type="ECO:0000256" key="1">
    <source>
        <dbReference type="SAM" id="MobiDB-lite"/>
    </source>
</evidence>
<sequence>MIVTPSAVPPPTSSPPRPTTTPTSTTNAPSAYEQEHRLALLKIPSVILSTPAISHTMAAALALSLLGHVLFLKSQIPFPIVQLARMPGGKSDSRATKRRIELLSAMDTLSSHMQTTFSALSTAIARRNSSPAGVNSPTSERASAHLVFVVGPSVGAARARVVFAVDGLEVKLWGRREDSSDIRYSGRGEKIQEGEDGESDEETEDEESDEESEDKESDEESEGGDSDEGSEDEDEEDEDDGYDEESNEGLKRISNGEGESEIGSETASEPPLSRSPSPSPSGSQCSRPSTPATPPVQSANHEKSPVMSSQTYAEEQQSLRAAERLLSRILANACAEENGGMSSPTQTHVLLRAPRRFVHPAWIPRQNLVRTMEGLLGTFLDEASATDTSREKKRGQQRGVRTEGVWIGCSESDISAGVKIDPETEAINEEDEMIWWAWDGKLVGFSDW</sequence>
<feature type="compositionally biased region" description="Polar residues" evidence="1">
    <location>
        <begin position="306"/>
        <end position="317"/>
    </location>
</feature>
<proteinExistence type="predicted"/>
<dbReference type="EMBL" id="HE797167">
    <property type="protein sequence ID" value="CCM04750.1"/>
    <property type="molecule type" value="Genomic_DNA"/>
</dbReference>
<dbReference type="InterPro" id="IPR053729">
    <property type="entry name" value="MAD2L1BP_domain_sf"/>
</dbReference>
<name>J4GTX7_9APHY</name>
<feature type="compositionally biased region" description="Low complexity" evidence="1">
    <location>
        <begin position="20"/>
        <end position="31"/>
    </location>
</feature>
<dbReference type="OrthoDB" id="2387165at2759"/>
<feature type="compositionally biased region" description="Pro residues" evidence="1">
    <location>
        <begin position="7"/>
        <end position="19"/>
    </location>
</feature>
<dbReference type="RefSeq" id="XP_012184033.1">
    <property type="nucleotide sequence ID" value="XM_012328643.1"/>
</dbReference>
<protein>
    <submittedName>
        <fullName evidence="2">Uncharacterized protein</fullName>
    </submittedName>
</protein>
<keyword evidence="3" id="KW-1185">Reference proteome</keyword>